<dbReference type="Proteomes" id="UP000266721">
    <property type="component" value="Unassembled WGS sequence"/>
</dbReference>
<feature type="transmembrane region" description="Helical" evidence="8">
    <location>
        <begin position="51"/>
        <end position="72"/>
    </location>
</feature>
<keyword evidence="6 8" id="KW-0472">Membrane</keyword>
<evidence type="ECO:0000313" key="9">
    <source>
        <dbReference type="EMBL" id="OPL32705.1"/>
    </source>
</evidence>
<keyword evidence="5 8" id="KW-1133">Transmembrane helix</keyword>
<reference evidence="9 10" key="1">
    <citation type="journal article" date="2016" name="PLoS ONE">
        <title>A First Insight into the Genome of the Filter-Feeder Mussel Mytilus galloprovincialis.</title>
        <authorList>
            <person name="Murgarella M."/>
            <person name="Puiu D."/>
            <person name="Novoa B."/>
            <person name="Figueras A."/>
            <person name="Posada D."/>
            <person name="Canchaya C."/>
        </authorList>
    </citation>
    <scope>NUCLEOTIDE SEQUENCE [LARGE SCALE GENOMIC DNA]</scope>
    <source>
        <tissue evidence="9">Muscle</tissue>
    </source>
</reference>
<keyword evidence="3 7" id="KW-0813">Transport</keyword>
<evidence type="ECO:0000256" key="1">
    <source>
        <dbReference type="ARBA" id="ARBA00004141"/>
    </source>
</evidence>
<dbReference type="InterPro" id="IPR000425">
    <property type="entry name" value="MIP"/>
</dbReference>
<dbReference type="PRINTS" id="PR00783">
    <property type="entry name" value="MINTRINSICP"/>
</dbReference>
<dbReference type="SUPFAM" id="SSF81338">
    <property type="entry name" value="Aquaporin-like"/>
    <property type="match status" value="1"/>
</dbReference>
<feature type="transmembrane region" description="Helical" evidence="8">
    <location>
        <begin position="177"/>
        <end position="199"/>
    </location>
</feature>
<feature type="transmembrane region" description="Helical" evidence="8">
    <location>
        <begin position="121"/>
        <end position="142"/>
    </location>
</feature>
<feature type="transmembrane region" description="Helical" evidence="8">
    <location>
        <begin position="148"/>
        <end position="170"/>
    </location>
</feature>
<dbReference type="PANTHER" id="PTHR19139:SF284">
    <property type="entry name" value="AQUAPORIN"/>
    <property type="match status" value="1"/>
</dbReference>
<dbReference type="Gene3D" id="1.20.1080.10">
    <property type="entry name" value="Glycerol uptake facilitator protein"/>
    <property type="match status" value="2"/>
</dbReference>
<evidence type="ECO:0000256" key="3">
    <source>
        <dbReference type="ARBA" id="ARBA00022448"/>
    </source>
</evidence>
<organism evidence="9 10">
    <name type="scientific">Mytilus galloprovincialis</name>
    <name type="common">Mediterranean mussel</name>
    <dbReference type="NCBI Taxonomy" id="29158"/>
    <lineage>
        <taxon>Eukaryota</taxon>
        <taxon>Metazoa</taxon>
        <taxon>Spiralia</taxon>
        <taxon>Lophotrochozoa</taxon>
        <taxon>Mollusca</taxon>
        <taxon>Bivalvia</taxon>
        <taxon>Autobranchia</taxon>
        <taxon>Pteriomorphia</taxon>
        <taxon>Mytilida</taxon>
        <taxon>Mytiloidea</taxon>
        <taxon>Mytilidae</taxon>
        <taxon>Mytilinae</taxon>
        <taxon>Mytilus</taxon>
    </lineage>
</organism>
<evidence type="ECO:0000256" key="2">
    <source>
        <dbReference type="ARBA" id="ARBA00006175"/>
    </source>
</evidence>
<feature type="transmembrane region" description="Helical" evidence="8">
    <location>
        <begin position="241"/>
        <end position="262"/>
    </location>
</feature>
<comment type="caution">
    <text evidence="9">The sequence shown here is derived from an EMBL/GenBank/DDBJ whole genome shotgun (WGS) entry which is preliminary data.</text>
</comment>
<dbReference type="Pfam" id="PF00230">
    <property type="entry name" value="MIP"/>
    <property type="match status" value="1"/>
</dbReference>
<dbReference type="EMBL" id="KV587437">
    <property type="protein sequence ID" value="OPL32705.1"/>
    <property type="molecule type" value="Genomic_DNA"/>
</dbReference>
<sequence length="337" mass="35471">MSDGEPLLISDERHPNPYDTWEDKIRPIVAEFVGVTVFVFVGTMAVQTNDITSIGLAHGLMIALLIAGLGNIRSNAEDAKSSAIIERSRVHLILNMGEGEGTPLLVSGSNAGFKNENFEKVFRPVLAEFVGVTVFVFVGTMVVQTNDIVSIGLAHGLMIALLIMGIGGISGGHFNPAVTLGVALNGGISISLSVLYFFAQMIGGALGAAFTRAVLPSHVYHGNMSINGGAHTLSAEVEPGWAVLCEAILTFVLVFTVLMNALDKRNQDSVLTPLAIGFAVAVDIMGGGMTTGASMNPARSFGPALAVSTFNDDVWKHHYVYWVGPALGSLVAAGIYR</sequence>
<dbReference type="InterPro" id="IPR034294">
    <property type="entry name" value="Aquaporin_transptr"/>
</dbReference>
<dbReference type="AlphaFoldDB" id="A0A3L5TRX2"/>
<accession>A0A3L5TRX2</accession>
<name>A0A3L5TRX2_MYTGA</name>
<feature type="non-terminal residue" evidence="9">
    <location>
        <position position="1"/>
    </location>
</feature>
<dbReference type="GO" id="GO:0015250">
    <property type="term" value="F:water channel activity"/>
    <property type="evidence" value="ECO:0007669"/>
    <property type="project" value="TreeGrafter"/>
</dbReference>
<evidence type="ECO:0000256" key="7">
    <source>
        <dbReference type="RuleBase" id="RU000477"/>
    </source>
</evidence>
<proteinExistence type="inferred from homology"/>
<dbReference type="InterPro" id="IPR023271">
    <property type="entry name" value="Aquaporin-like"/>
</dbReference>
<evidence type="ECO:0000256" key="6">
    <source>
        <dbReference type="ARBA" id="ARBA00023136"/>
    </source>
</evidence>
<feature type="transmembrane region" description="Helical" evidence="8">
    <location>
        <begin position="28"/>
        <end position="45"/>
    </location>
</feature>
<feature type="transmembrane region" description="Helical" evidence="8">
    <location>
        <begin position="319"/>
        <end position="336"/>
    </location>
</feature>
<dbReference type="PROSITE" id="PS00221">
    <property type="entry name" value="MIP"/>
    <property type="match status" value="1"/>
</dbReference>
<comment type="similarity">
    <text evidence="2 7">Belongs to the MIP/aquaporin (TC 1.A.8) family.</text>
</comment>
<dbReference type="PANTHER" id="PTHR19139">
    <property type="entry name" value="AQUAPORIN TRANSPORTER"/>
    <property type="match status" value="1"/>
</dbReference>
<evidence type="ECO:0000256" key="5">
    <source>
        <dbReference type="ARBA" id="ARBA00022989"/>
    </source>
</evidence>
<dbReference type="GO" id="GO:0005886">
    <property type="term" value="C:plasma membrane"/>
    <property type="evidence" value="ECO:0007669"/>
    <property type="project" value="TreeGrafter"/>
</dbReference>
<protein>
    <recommendedName>
        <fullName evidence="11">Aquaporin</fullName>
    </recommendedName>
</protein>
<keyword evidence="10" id="KW-1185">Reference proteome</keyword>
<dbReference type="InterPro" id="IPR022357">
    <property type="entry name" value="MIP_CS"/>
</dbReference>
<feature type="transmembrane region" description="Helical" evidence="8">
    <location>
        <begin position="274"/>
        <end position="295"/>
    </location>
</feature>
<evidence type="ECO:0000256" key="8">
    <source>
        <dbReference type="SAM" id="Phobius"/>
    </source>
</evidence>
<evidence type="ECO:0000313" key="10">
    <source>
        <dbReference type="Proteomes" id="UP000266721"/>
    </source>
</evidence>
<keyword evidence="4 7" id="KW-0812">Transmembrane</keyword>
<gene>
    <name evidence="9" type="ORF">AM593_07263</name>
</gene>
<comment type="subcellular location">
    <subcellularLocation>
        <location evidence="1">Membrane</location>
        <topology evidence="1">Multi-pass membrane protein</topology>
    </subcellularLocation>
</comment>
<evidence type="ECO:0000256" key="4">
    <source>
        <dbReference type="ARBA" id="ARBA00022692"/>
    </source>
</evidence>
<evidence type="ECO:0008006" key="11">
    <source>
        <dbReference type="Google" id="ProtNLM"/>
    </source>
</evidence>